<dbReference type="InterPro" id="IPR000983">
    <property type="entry name" value="Bac_GSPG_pilin"/>
</dbReference>
<sequence length="152" mass="16827">MSILKRYLRNEKGFTMIEMMVVLIIIAVLIAGGIKFYSGYMENARVTKAKAQISTMQAALDSYYAEKSAYPADVDQLLNAGIRVADDPGDNPFKLEAVDPWGENYEYKVTDTNSYQVYTGYDNVQGQKEYHVVGDGSNGESNPPEVKSTSGD</sequence>
<evidence type="ECO:0000256" key="3">
    <source>
        <dbReference type="ARBA" id="ARBA00022692"/>
    </source>
</evidence>
<dbReference type="GO" id="GO:0015628">
    <property type="term" value="P:protein secretion by the type II secretion system"/>
    <property type="evidence" value="ECO:0007669"/>
    <property type="project" value="InterPro"/>
</dbReference>
<dbReference type="InterPro" id="IPR013545">
    <property type="entry name" value="T2SS_protein-GspG_C"/>
</dbReference>
<dbReference type="OrthoDB" id="2112705at2"/>
<organism evidence="9 10">
    <name type="scientific">Desulfofundulus australicus DSM 11792</name>
    <dbReference type="NCBI Taxonomy" id="1121425"/>
    <lineage>
        <taxon>Bacteria</taxon>
        <taxon>Bacillati</taxon>
        <taxon>Bacillota</taxon>
        <taxon>Clostridia</taxon>
        <taxon>Eubacteriales</taxon>
        <taxon>Peptococcaceae</taxon>
        <taxon>Desulfofundulus</taxon>
    </lineage>
</organism>
<dbReference type="PANTHER" id="PTHR30093:SF44">
    <property type="entry name" value="TYPE II SECRETION SYSTEM CORE PROTEIN G"/>
    <property type="match status" value="1"/>
</dbReference>
<evidence type="ECO:0000256" key="2">
    <source>
        <dbReference type="ARBA" id="ARBA00022481"/>
    </source>
</evidence>
<dbReference type="InterPro" id="IPR045584">
    <property type="entry name" value="Pilin-like"/>
</dbReference>
<dbReference type="Pfam" id="PF07963">
    <property type="entry name" value="N_methyl"/>
    <property type="match status" value="1"/>
</dbReference>
<dbReference type="EMBL" id="FQUW01000013">
    <property type="protein sequence ID" value="SHF03359.1"/>
    <property type="molecule type" value="Genomic_DNA"/>
</dbReference>
<feature type="region of interest" description="Disordered" evidence="6">
    <location>
        <begin position="133"/>
        <end position="152"/>
    </location>
</feature>
<dbReference type="SUPFAM" id="SSF54523">
    <property type="entry name" value="Pili subunits"/>
    <property type="match status" value="1"/>
</dbReference>
<comment type="subcellular location">
    <subcellularLocation>
        <location evidence="1">Membrane</location>
        <topology evidence="1">Single-pass membrane protein</topology>
    </subcellularLocation>
</comment>
<feature type="domain" description="Type II secretion system protein GspG C-terminal" evidence="8">
    <location>
        <begin position="39"/>
        <end position="129"/>
    </location>
</feature>
<evidence type="ECO:0000256" key="5">
    <source>
        <dbReference type="ARBA" id="ARBA00023136"/>
    </source>
</evidence>
<evidence type="ECO:0000313" key="9">
    <source>
        <dbReference type="EMBL" id="SHF03359.1"/>
    </source>
</evidence>
<evidence type="ECO:0000256" key="7">
    <source>
        <dbReference type="SAM" id="Phobius"/>
    </source>
</evidence>
<accession>A0A1M4YCD7</accession>
<evidence type="ECO:0000259" key="8">
    <source>
        <dbReference type="Pfam" id="PF08334"/>
    </source>
</evidence>
<name>A0A1M4YCD7_9FIRM</name>
<dbReference type="PANTHER" id="PTHR30093">
    <property type="entry name" value="GENERAL SECRETION PATHWAY PROTEIN G"/>
    <property type="match status" value="1"/>
</dbReference>
<dbReference type="RefSeq" id="WP_073164363.1">
    <property type="nucleotide sequence ID" value="NZ_FQUW01000013.1"/>
</dbReference>
<keyword evidence="3 7" id="KW-0812">Transmembrane</keyword>
<evidence type="ECO:0000256" key="4">
    <source>
        <dbReference type="ARBA" id="ARBA00022989"/>
    </source>
</evidence>
<reference evidence="10" key="1">
    <citation type="submission" date="2016-11" db="EMBL/GenBank/DDBJ databases">
        <authorList>
            <person name="Varghese N."/>
            <person name="Submissions S."/>
        </authorList>
    </citation>
    <scope>NUCLEOTIDE SEQUENCE [LARGE SCALE GENOMIC DNA]</scope>
    <source>
        <strain evidence="10">DSM 11792</strain>
    </source>
</reference>
<keyword evidence="5 7" id="KW-0472">Membrane</keyword>
<dbReference type="GO" id="GO:0015627">
    <property type="term" value="C:type II protein secretion system complex"/>
    <property type="evidence" value="ECO:0007669"/>
    <property type="project" value="InterPro"/>
</dbReference>
<keyword evidence="10" id="KW-1185">Reference proteome</keyword>
<feature type="transmembrane region" description="Helical" evidence="7">
    <location>
        <begin position="21"/>
        <end position="40"/>
    </location>
</feature>
<evidence type="ECO:0000256" key="1">
    <source>
        <dbReference type="ARBA" id="ARBA00004167"/>
    </source>
</evidence>
<keyword evidence="2" id="KW-0488">Methylation</keyword>
<dbReference type="Pfam" id="PF08334">
    <property type="entry name" value="T2SSG"/>
    <property type="match status" value="1"/>
</dbReference>
<dbReference type="AlphaFoldDB" id="A0A1M4YCD7"/>
<keyword evidence="4 7" id="KW-1133">Transmembrane helix</keyword>
<dbReference type="GO" id="GO:0016020">
    <property type="term" value="C:membrane"/>
    <property type="evidence" value="ECO:0007669"/>
    <property type="project" value="UniProtKB-SubCell"/>
</dbReference>
<evidence type="ECO:0000256" key="6">
    <source>
        <dbReference type="SAM" id="MobiDB-lite"/>
    </source>
</evidence>
<dbReference type="InterPro" id="IPR012902">
    <property type="entry name" value="N_methyl_site"/>
</dbReference>
<gene>
    <name evidence="9" type="ORF">SAMN02745218_01318</name>
</gene>
<proteinExistence type="predicted"/>
<protein>
    <submittedName>
        <fullName evidence="9">General secretion pathway protein G</fullName>
    </submittedName>
</protein>
<dbReference type="NCBIfam" id="TIGR02532">
    <property type="entry name" value="IV_pilin_GFxxxE"/>
    <property type="match status" value="1"/>
</dbReference>
<evidence type="ECO:0000313" key="10">
    <source>
        <dbReference type="Proteomes" id="UP000184196"/>
    </source>
</evidence>
<dbReference type="PRINTS" id="PR00813">
    <property type="entry name" value="BCTERIALGSPG"/>
</dbReference>
<dbReference type="Proteomes" id="UP000184196">
    <property type="component" value="Unassembled WGS sequence"/>
</dbReference>
<dbReference type="Gene3D" id="3.30.700.10">
    <property type="entry name" value="Glycoprotein, Type 4 Pilin"/>
    <property type="match status" value="1"/>
</dbReference>